<accession>A0AA88UVB5</accession>
<evidence type="ECO:0000256" key="1">
    <source>
        <dbReference type="ARBA" id="ARBA00007197"/>
    </source>
</evidence>
<proteinExistence type="inferred from homology"/>
<name>A0AA88UVB5_9ASTE</name>
<dbReference type="Pfam" id="PF16320">
    <property type="entry name" value="Ribosomal_L12_N"/>
    <property type="match status" value="1"/>
</dbReference>
<feature type="domain" description="Large ribosomal subunit protein bL12 oligomerization" evidence="7">
    <location>
        <begin position="75"/>
        <end position="114"/>
    </location>
</feature>
<evidence type="ECO:0000256" key="2">
    <source>
        <dbReference type="ARBA" id="ARBA00022980"/>
    </source>
</evidence>
<evidence type="ECO:0000313" key="8">
    <source>
        <dbReference type="EMBL" id="KAK2990437.1"/>
    </source>
</evidence>
<dbReference type="CDD" id="cd00387">
    <property type="entry name" value="Ribosomal_L7_L12"/>
    <property type="match status" value="1"/>
</dbReference>
<sequence>MRYPRIISRSLSRRLNPIPPNPTQHHSHFPQFILHRNPSFTRLDAEGPWTGPNLARELTSAAQKLEKPVISDRVSAIVDELVGLTLLEVAEVTELLRQKLGVGEMPAMAVMMPGMGLGVKRSGGGSAKAEEKVEKTAFDLKLEAGFDAAVKIKIIKEVRACTNLGLKEAKELVEKAPAVLKKGVPKEEAEQIIAKLKEAGGKVVME</sequence>
<evidence type="ECO:0000256" key="3">
    <source>
        <dbReference type="ARBA" id="ARBA00023274"/>
    </source>
</evidence>
<dbReference type="GO" id="GO:0005840">
    <property type="term" value="C:ribosome"/>
    <property type="evidence" value="ECO:0007669"/>
    <property type="project" value="UniProtKB-KW"/>
</dbReference>
<dbReference type="PANTHER" id="PTHR45987:SF4">
    <property type="entry name" value="LARGE RIBOSOMAL SUBUNIT PROTEIN BL12M"/>
    <property type="match status" value="1"/>
</dbReference>
<dbReference type="PANTHER" id="PTHR45987">
    <property type="entry name" value="39S RIBOSOMAL PROTEIN L12"/>
    <property type="match status" value="1"/>
</dbReference>
<reference evidence="8" key="1">
    <citation type="submission" date="2022-12" db="EMBL/GenBank/DDBJ databases">
        <title>Draft genome assemblies for two species of Escallonia (Escalloniales).</title>
        <authorList>
            <person name="Chanderbali A."/>
            <person name="Dervinis C."/>
            <person name="Anghel I."/>
            <person name="Soltis D."/>
            <person name="Soltis P."/>
            <person name="Zapata F."/>
        </authorList>
    </citation>
    <scope>NUCLEOTIDE SEQUENCE</scope>
    <source>
        <strain evidence="8">UCBG92.1500</strain>
        <tissue evidence="8">Leaf</tissue>
    </source>
</reference>
<gene>
    <name evidence="8" type="ORF">RJ640_011185</name>
</gene>
<comment type="caution">
    <text evidence="8">The sequence shown here is derived from an EMBL/GenBank/DDBJ whole genome shotgun (WGS) entry which is preliminary data.</text>
</comment>
<evidence type="ECO:0000259" key="7">
    <source>
        <dbReference type="Pfam" id="PF16320"/>
    </source>
</evidence>
<dbReference type="FunFam" id="3.30.1390.10:FF:000001">
    <property type="entry name" value="50S ribosomal protein L7/L12"/>
    <property type="match status" value="1"/>
</dbReference>
<protein>
    <recommendedName>
        <fullName evidence="4">Large ribosomal subunit protein bL12c</fullName>
    </recommendedName>
    <alternativeName>
        <fullName evidence="5">CL12</fullName>
    </alternativeName>
</protein>
<dbReference type="GO" id="GO:0006412">
    <property type="term" value="P:translation"/>
    <property type="evidence" value="ECO:0007669"/>
    <property type="project" value="InterPro"/>
</dbReference>
<dbReference type="Gene3D" id="3.30.1390.10">
    <property type="match status" value="1"/>
</dbReference>
<dbReference type="InterPro" id="IPR000206">
    <property type="entry name" value="Ribosomal_bL12"/>
</dbReference>
<dbReference type="SUPFAM" id="SSF48300">
    <property type="entry name" value="Ribosomal protein L7/12, oligomerisation (N-terminal) domain"/>
    <property type="match status" value="1"/>
</dbReference>
<evidence type="ECO:0000256" key="4">
    <source>
        <dbReference type="ARBA" id="ARBA00072688"/>
    </source>
</evidence>
<evidence type="ECO:0000313" key="9">
    <source>
        <dbReference type="Proteomes" id="UP001187471"/>
    </source>
</evidence>
<dbReference type="NCBIfam" id="TIGR00855">
    <property type="entry name" value="L12"/>
    <property type="match status" value="1"/>
</dbReference>
<organism evidence="8 9">
    <name type="scientific">Escallonia rubra</name>
    <dbReference type="NCBI Taxonomy" id="112253"/>
    <lineage>
        <taxon>Eukaryota</taxon>
        <taxon>Viridiplantae</taxon>
        <taxon>Streptophyta</taxon>
        <taxon>Embryophyta</taxon>
        <taxon>Tracheophyta</taxon>
        <taxon>Spermatophyta</taxon>
        <taxon>Magnoliopsida</taxon>
        <taxon>eudicotyledons</taxon>
        <taxon>Gunneridae</taxon>
        <taxon>Pentapetalae</taxon>
        <taxon>asterids</taxon>
        <taxon>campanulids</taxon>
        <taxon>Escalloniales</taxon>
        <taxon>Escalloniaceae</taxon>
        <taxon>Escallonia</taxon>
    </lineage>
</organism>
<comment type="similarity">
    <text evidence="1">Belongs to the bacterial ribosomal protein bL12 family.</text>
</comment>
<dbReference type="Pfam" id="PF00542">
    <property type="entry name" value="Ribosomal_L12"/>
    <property type="match status" value="1"/>
</dbReference>
<keyword evidence="3" id="KW-0687">Ribonucleoprotein</keyword>
<dbReference type="GO" id="GO:1990904">
    <property type="term" value="C:ribonucleoprotein complex"/>
    <property type="evidence" value="ECO:0007669"/>
    <property type="project" value="UniProtKB-KW"/>
</dbReference>
<evidence type="ECO:0000256" key="5">
    <source>
        <dbReference type="ARBA" id="ARBA00082754"/>
    </source>
</evidence>
<dbReference type="GO" id="GO:0005737">
    <property type="term" value="C:cytoplasm"/>
    <property type="evidence" value="ECO:0007669"/>
    <property type="project" value="UniProtKB-ARBA"/>
</dbReference>
<dbReference type="HAMAP" id="MF_00368">
    <property type="entry name" value="Ribosomal_bL12"/>
    <property type="match status" value="1"/>
</dbReference>
<dbReference type="GO" id="GO:0003735">
    <property type="term" value="F:structural constituent of ribosome"/>
    <property type="evidence" value="ECO:0007669"/>
    <property type="project" value="InterPro"/>
</dbReference>
<keyword evidence="2" id="KW-0689">Ribosomal protein</keyword>
<dbReference type="InterPro" id="IPR008932">
    <property type="entry name" value="Ribosomal_bL12_oligo"/>
</dbReference>
<dbReference type="Proteomes" id="UP001187471">
    <property type="component" value="Unassembled WGS sequence"/>
</dbReference>
<dbReference type="InterPro" id="IPR014719">
    <property type="entry name" value="Ribosomal_bL12_C/ClpS-like"/>
</dbReference>
<dbReference type="InterPro" id="IPR013823">
    <property type="entry name" value="Ribosomal_bL12_C"/>
</dbReference>
<dbReference type="SUPFAM" id="SSF54736">
    <property type="entry name" value="ClpS-like"/>
    <property type="match status" value="1"/>
</dbReference>
<dbReference type="GO" id="GO:0003729">
    <property type="term" value="F:mRNA binding"/>
    <property type="evidence" value="ECO:0007669"/>
    <property type="project" value="TreeGrafter"/>
</dbReference>
<dbReference type="EMBL" id="JAVXUO010000644">
    <property type="protein sequence ID" value="KAK2990437.1"/>
    <property type="molecule type" value="Genomic_DNA"/>
</dbReference>
<dbReference type="AlphaFoldDB" id="A0AA88UVB5"/>
<dbReference type="Gene3D" id="1.20.5.710">
    <property type="entry name" value="Single helix bin"/>
    <property type="match status" value="1"/>
</dbReference>
<dbReference type="InterPro" id="IPR036235">
    <property type="entry name" value="Ribosomal_bL12_oligo_N_sf"/>
</dbReference>
<keyword evidence="9" id="KW-1185">Reference proteome</keyword>
<feature type="domain" description="Large ribosomal subunit protein bL12 C-terminal" evidence="6">
    <location>
        <begin position="138"/>
        <end position="205"/>
    </location>
</feature>
<evidence type="ECO:0000259" key="6">
    <source>
        <dbReference type="Pfam" id="PF00542"/>
    </source>
</evidence>